<protein>
    <submittedName>
        <fullName evidence="1">Uncharacterized protein</fullName>
    </submittedName>
</protein>
<accession>A0A5B7CH32</accession>
<evidence type="ECO:0000313" key="1">
    <source>
        <dbReference type="EMBL" id="MPC08565.1"/>
    </source>
</evidence>
<dbReference type="EMBL" id="VSRR010000035">
    <property type="protein sequence ID" value="MPC08565.1"/>
    <property type="molecule type" value="Genomic_DNA"/>
</dbReference>
<gene>
    <name evidence="1" type="ORF">E2C01_001153</name>
</gene>
<comment type="caution">
    <text evidence="1">The sequence shown here is derived from an EMBL/GenBank/DDBJ whole genome shotgun (WGS) entry which is preliminary data.</text>
</comment>
<dbReference type="Proteomes" id="UP000324222">
    <property type="component" value="Unassembled WGS sequence"/>
</dbReference>
<reference evidence="1 2" key="1">
    <citation type="submission" date="2019-05" db="EMBL/GenBank/DDBJ databases">
        <title>Another draft genome of Portunus trituberculatus and its Hox gene families provides insights of decapod evolution.</title>
        <authorList>
            <person name="Jeong J.-H."/>
            <person name="Song I."/>
            <person name="Kim S."/>
            <person name="Choi T."/>
            <person name="Kim D."/>
            <person name="Ryu S."/>
            <person name="Kim W."/>
        </authorList>
    </citation>
    <scope>NUCLEOTIDE SEQUENCE [LARGE SCALE GENOMIC DNA]</scope>
    <source>
        <tissue evidence="1">Muscle</tissue>
    </source>
</reference>
<name>A0A5B7CH32_PORTR</name>
<organism evidence="1 2">
    <name type="scientific">Portunus trituberculatus</name>
    <name type="common">Swimming crab</name>
    <name type="synonym">Neptunus trituberculatus</name>
    <dbReference type="NCBI Taxonomy" id="210409"/>
    <lineage>
        <taxon>Eukaryota</taxon>
        <taxon>Metazoa</taxon>
        <taxon>Ecdysozoa</taxon>
        <taxon>Arthropoda</taxon>
        <taxon>Crustacea</taxon>
        <taxon>Multicrustacea</taxon>
        <taxon>Malacostraca</taxon>
        <taxon>Eumalacostraca</taxon>
        <taxon>Eucarida</taxon>
        <taxon>Decapoda</taxon>
        <taxon>Pleocyemata</taxon>
        <taxon>Brachyura</taxon>
        <taxon>Eubrachyura</taxon>
        <taxon>Portunoidea</taxon>
        <taxon>Portunidae</taxon>
        <taxon>Portuninae</taxon>
        <taxon>Portunus</taxon>
    </lineage>
</organism>
<sequence>MVRGGVLPLCWGVPKYKGDVVALVDANPSVTCLGLLGAEIHDSPVLPLPQPGPPTGPSRGMTFF</sequence>
<evidence type="ECO:0000313" key="2">
    <source>
        <dbReference type="Proteomes" id="UP000324222"/>
    </source>
</evidence>
<proteinExistence type="predicted"/>
<keyword evidence="2" id="KW-1185">Reference proteome</keyword>
<dbReference type="AlphaFoldDB" id="A0A5B7CH32"/>